<reference evidence="5 6" key="1">
    <citation type="submission" date="2018-12" db="EMBL/GenBank/DDBJ databases">
        <title>Draft genome sequence of Xylaria grammica IHI A82.</title>
        <authorList>
            <person name="Buettner E."/>
            <person name="Kellner H."/>
        </authorList>
    </citation>
    <scope>NUCLEOTIDE SEQUENCE [LARGE SCALE GENOMIC DNA]</scope>
    <source>
        <strain evidence="5 6">IHI A82</strain>
    </source>
</reference>
<dbReference type="InterPro" id="IPR050251">
    <property type="entry name" value="HpcH-HpaI_aldolase"/>
</dbReference>
<gene>
    <name evidence="5" type="ORF">EKO27_g5497</name>
</gene>
<dbReference type="GO" id="GO:0046872">
    <property type="term" value="F:metal ion binding"/>
    <property type="evidence" value="ECO:0007669"/>
    <property type="project" value="UniProtKB-KW"/>
</dbReference>
<dbReference type="GO" id="GO:0005737">
    <property type="term" value="C:cytoplasm"/>
    <property type="evidence" value="ECO:0007669"/>
    <property type="project" value="TreeGrafter"/>
</dbReference>
<dbReference type="Proteomes" id="UP000286045">
    <property type="component" value="Unassembled WGS sequence"/>
</dbReference>
<dbReference type="Gene3D" id="3.20.20.60">
    <property type="entry name" value="Phosphoenolpyruvate-binding domains"/>
    <property type="match status" value="1"/>
</dbReference>
<evidence type="ECO:0000259" key="4">
    <source>
        <dbReference type="Pfam" id="PF03328"/>
    </source>
</evidence>
<comment type="similarity">
    <text evidence="1">Belongs to the HpcH/HpaI aldolase family.</text>
</comment>
<dbReference type="STRING" id="363999.A0A439D5C1"/>
<dbReference type="InterPro" id="IPR015813">
    <property type="entry name" value="Pyrv/PenolPyrv_kinase-like_dom"/>
</dbReference>
<comment type="caution">
    <text evidence="5">The sequence shown here is derived from an EMBL/GenBank/DDBJ whole genome shotgun (WGS) entry which is preliminary data.</text>
</comment>
<evidence type="ECO:0000313" key="5">
    <source>
        <dbReference type="EMBL" id="RWA09609.1"/>
    </source>
</evidence>
<keyword evidence="6" id="KW-1185">Reference proteome</keyword>
<dbReference type="InterPro" id="IPR005000">
    <property type="entry name" value="Aldolase/citrate-lyase_domain"/>
</dbReference>
<dbReference type="Pfam" id="PF03328">
    <property type="entry name" value="HpcH_HpaI"/>
    <property type="match status" value="1"/>
</dbReference>
<dbReference type="GO" id="GO:0016832">
    <property type="term" value="F:aldehyde-lyase activity"/>
    <property type="evidence" value="ECO:0007669"/>
    <property type="project" value="TreeGrafter"/>
</dbReference>
<keyword evidence="2" id="KW-0479">Metal-binding</keyword>
<dbReference type="PANTHER" id="PTHR30502">
    <property type="entry name" value="2-KETO-3-DEOXY-L-RHAMNONATE ALDOLASE"/>
    <property type="match status" value="1"/>
</dbReference>
<feature type="domain" description="HpcH/HpaI aldolase/citrate lyase" evidence="4">
    <location>
        <begin position="103"/>
        <end position="295"/>
    </location>
</feature>
<keyword evidence="3" id="KW-0456">Lyase</keyword>
<dbReference type="PANTHER" id="PTHR30502:SF0">
    <property type="entry name" value="PHOSPHOENOLPYRUVATE CARBOXYLASE FAMILY PROTEIN"/>
    <property type="match status" value="1"/>
</dbReference>
<evidence type="ECO:0000256" key="1">
    <source>
        <dbReference type="ARBA" id="ARBA00005568"/>
    </source>
</evidence>
<dbReference type="SUPFAM" id="SSF51621">
    <property type="entry name" value="Phosphoenolpyruvate/pyruvate domain"/>
    <property type="match status" value="1"/>
</dbReference>
<dbReference type="AlphaFoldDB" id="A0A439D5C1"/>
<organism evidence="5 6">
    <name type="scientific">Xylaria grammica</name>
    <dbReference type="NCBI Taxonomy" id="363999"/>
    <lineage>
        <taxon>Eukaryota</taxon>
        <taxon>Fungi</taxon>
        <taxon>Dikarya</taxon>
        <taxon>Ascomycota</taxon>
        <taxon>Pezizomycotina</taxon>
        <taxon>Sordariomycetes</taxon>
        <taxon>Xylariomycetidae</taxon>
        <taxon>Xylariales</taxon>
        <taxon>Xylariaceae</taxon>
        <taxon>Xylaria</taxon>
    </lineage>
</organism>
<sequence length="344" mass="36924">MMRLQCPILSREDDNRGYIHLGPVADDGARAVGQRFGIVIPTLEVSQHFRRLCLTIAMAASSGSNSPQSASPLHIAPNNLLLRVKQGKICTAFGIKIVPGGEIVHIAKSSGYDSLFIDLEHTTLTIRDAGQLCITACSAGITPFVRVPHQCGHGFIQRVLDAGAMGVIVPHIHGVEDAQRAIRVAKYPPLGARSISSGFPQFEYSPHPVSVVTSEMNKYGSTVFIMIETADALRAVDEIAALPGCDVLLVGSNDLASEIGTLGDWDSPVFYDALKRVSDAARKHGRIMGIAGLYHRPDILQRAINELGARWIVGAQDVGLLLGGGRANSDLLRSLQEGSERPRV</sequence>
<evidence type="ECO:0000313" key="6">
    <source>
        <dbReference type="Proteomes" id="UP000286045"/>
    </source>
</evidence>
<protein>
    <recommendedName>
        <fullName evidence="4">HpcH/HpaI aldolase/citrate lyase domain-containing protein</fullName>
    </recommendedName>
</protein>
<dbReference type="EMBL" id="RYZI01000147">
    <property type="protein sequence ID" value="RWA09609.1"/>
    <property type="molecule type" value="Genomic_DNA"/>
</dbReference>
<evidence type="ECO:0000256" key="3">
    <source>
        <dbReference type="ARBA" id="ARBA00023239"/>
    </source>
</evidence>
<accession>A0A439D5C1</accession>
<name>A0A439D5C1_9PEZI</name>
<evidence type="ECO:0000256" key="2">
    <source>
        <dbReference type="ARBA" id="ARBA00022723"/>
    </source>
</evidence>
<proteinExistence type="inferred from homology"/>
<dbReference type="InterPro" id="IPR040442">
    <property type="entry name" value="Pyrv_kinase-like_dom_sf"/>
</dbReference>